<comment type="caution">
    <text evidence="2">The sequence shown here is derived from an EMBL/GenBank/DDBJ whole genome shotgun (WGS) entry which is preliminary data.</text>
</comment>
<dbReference type="PROSITE" id="PS51257">
    <property type="entry name" value="PROKAR_LIPOPROTEIN"/>
    <property type="match status" value="1"/>
</dbReference>
<evidence type="ECO:0008006" key="4">
    <source>
        <dbReference type="Google" id="ProtNLM"/>
    </source>
</evidence>
<name>A0A3E1NQM6_9BACT</name>
<dbReference type="Proteomes" id="UP000261284">
    <property type="component" value="Unassembled WGS sequence"/>
</dbReference>
<feature type="signal peptide" evidence="1">
    <location>
        <begin position="1"/>
        <end position="20"/>
    </location>
</feature>
<accession>A0A3E1NQM6</accession>
<keyword evidence="3" id="KW-1185">Reference proteome</keyword>
<dbReference type="EMBL" id="QTJU01000001">
    <property type="protein sequence ID" value="RFM30124.1"/>
    <property type="molecule type" value="Genomic_DNA"/>
</dbReference>
<proteinExistence type="predicted"/>
<protein>
    <recommendedName>
        <fullName evidence="4">Lipoprotein</fullName>
    </recommendedName>
</protein>
<organism evidence="2 3">
    <name type="scientific">Deminuibacter soli</name>
    <dbReference type="NCBI Taxonomy" id="2291815"/>
    <lineage>
        <taxon>Bacteria</taxon>
        <taxon>Pseudomonadati</taxon>
        <taxon>Bacteroidota</taxon>
        <taxon>Chitinophagia</taxon>
        <taxon>Chitinophagales</taxon>
        <taxon>Chitinophagaceae</taxon>
        <taxon>Deminuibacter</taxon>
    </lineage>
</organism>
<dbReference type="OrthoDB" id="8605367at2"/>
<reference evidence="2 3" key="1">
    <citation type="submission" date="2018-08" db="EMBL/GenBank/DDBJ databases">
        <title>Chitinophagaceae sp. K23C18032701, a novel bacterium isolated from forest soil.</title>
        <authorList>
            <person name="Wang C."/>
        </authorList>
    </citation>
    <scope>NUCLEOTIDE SEQUENCE [LARGE SCALE GENOMIC DNA]</scope>
    <source>
        <strain evidence="2 3">K23C18032701</strain>
    </source>
</reference>
<keyword evidence="1" id="KW-0732">Signal</keyword>
<sequence>MKPSILIILACLLAACHPSAPVTNGRSLFAYGNKRLLQYDAYIASLDTAKATSLPLAAQKFRVLFKGQPAPVCDTAYYIFEHLAGCIQNSLNTQMSNDKSTSYEVLALHEVNGHKPVIHAGLKDYVTQLKENGFAIAAEEDVPRVVFCRDFAPAYVYSYVSATMKQYLEQLNRENREGLDIDAELVVSPQQLAERAIWWERFCGERTLQSFIFSAGALHKKQEYRNLLLRGSDDTPLLEGETLAGYYRDAYRYISLHYPHTQTDSMLVLYTAALQRKDSAALKALN</sequence>
<feature type="chain" id="PRO_5017566980" description="Lipoprotein" evidence="1">
    <location>
        <begin position="21"/>
        <end position="286"/>
    </location>
</feature>
<gene>
    <name evidence="2" type="ORF">DXN05_03885</name>
</gene>
<evidence type="ECO:0000256" key="1">
    <source>
        <dbReference type="SAM" id="SignalP"/>
    </source>
</evidence>
<evidence type="ECO:0000313" key="3">
    <source>
        <dbReference type="Proteomes" id="UP000261284"/>
    </source>
</evidence>
<dbReference type="RefSeq" id="WP_116845880.1">
    <property type="nucleotide sequence ID" value="NZ_QTJU01000001.1"/>
</dbReference>
<dbReference type="AlphaFoldDB" id="A0A3E1NQM6"/>
<evidence type="ECO:0000313" key="2">
    <source>
        <dbReference type="EMBL" id="RFM30124.1"/>
    </source>
</evidence>